<dbReference type="SUPFAM" id="SSF55729">
    <property type="entry name" value="Acyl-CoA N-acyltransferases (Nat)"/>
    <property type="match status" value="1"/>
</dbReference>
<dbReference type="Proteomes" id="UP001373714">
    <property type="component" value="Unassembled WGS sequence"/>
</dbReference>
<dbReference type="PANTHER" id="PTHR42791">
    <property type="entry name" value="GNAT FAMILY ACETYLTRANSFERASE"/>
    <property type="match status" value="1"/>
</dbReference>
<comment type="caution">
    <text evidence="1">The sequence shown here is derived from an EMBL/GenBank/DDBJ whole genome shotgun (WGS) entry which is preliminary data.</text>
</comment>
<sequence length="284" mass="32676">MATALMKRALNHQSFPNSVWRGGIPRRTEQLIRKAAIATSVLHETYVPEAYHPVDISRYYPRETPTVRHNHPVGFKVREARYEDTEALTRLWFSSSNLSSDVDPGTLRWWNKVWAMGIHAGPRAVRTFVAENSENEIVAFSRWNVPQADGSHSVALLPDFPDEWGADLTEALWENATRNRKRIMGRRPHWRCEFIAVDPSHQEAGLASMFMSWGCQQADTENLEVYIDRYITDLPVWKKEQVRFWSWDCMAAPSYPDAKDLRLAAIVRPSKYTGAWANAGYVQN</sequence>
<dbReference type="EMBL" id="JAVHNS010000013">
    <property type="protein sequence ID" value="KAK6337265.1"/>
    <property type="molecule type" value="Genomic_DNA"/>
</dbReference>
<evidence type="ECO:0000313" key="2">
    <source>
        <dbReference type="Proteomes" id="UP001373714"/>
    </source>
</evidence>
<dbReference type="AlphaFoldDB" id="A0AAV9U6V3"/>
<dbReference type="PANTHER" id="PTHR42791:SF2">
    <property type="entry name" value="N-ACETYLTRANSFERASE DOMAIN-CONTAINING PROTEIN"/>
    <property type="match status" value="1"/>
</dbReference>
<protein>
    <recommendedName>
        <fullName evidence="3">N-acetyltransferase domain-containing protein</fullName>
    </recommendedName>
</protein>
<evidence type="ECO:0000313" key="1">
    <source>
        <dbReference type="EMBL" id="KAK6337265.1"/>
    </source>
</evidence>
<proteinExistence type="predicted"/>
<accession>A0AAV9U6V3</accession>
<dbReference type="Gene3D" id="3.40.630.30">
    <property type="match status" value="1"/>
</dbReference>
<dbReference type="InterPro" id="IPR016181">
    <property type="entry name" value="Acyl_CoA_acyltransferase"/>
</dbReference>
<organism evidence="1 2">
    <name type="scientific">Orbilia blumenaviensis</name>
    <dbReference type="NCBI Taxonomy" id="1796055"/>
    <lineage>
        <taxon>Eukaryota</taxon>
        <taxon>Fungi</taxon>
        <taxon>Dikarya</taxon>
        <taxon>Ascomycota</taxon>
        <taxon>Pezizomycotina</taxon>
        <taxon>Orbiliomycetes</taxon>
        <taxon>Orbiliales</taxon>
        <taxon>Orbiliaceae</taxon>
        <taxon>Orbilia</taxon>
    </lineage>
</organism>
<gene>
    <name evidence="1" type="ORF">TWF730_002671</name>
</gene>
<keyword evidence="2" id="KW-1185">Reference proteome</keyword>
<evidence type="ECO:0008006" key="3">
    <source>
        <dbReference type="Google" id="ProtNLM"/>
    </source>
</evidence>
<name>A0AAV9U6V3_9PEZI</name>
<dbReference type="InterPro" id="IPR052523">
    <property type="entry name" value="Trichothecene_AcTrans"/>
</dbReference>
<reference evidence="1 2" key="1">
    <citation type="submission" date="2019-10" db="EMBL/GenBank/DDBJ databases">
        <authorList>
            <person name="Palmer J.M."/>
        </authorList>
    </citation>
    <scope>NUCLEOTIDE SEQUENCE [LARGE SCALE GENOMIC DNA]</scope>
    <source>
        <strain evidence="1 2">TWF730</strain>
    </source>
</reference>